<accession>A0AAW2TDU2</accession>
<proteinExistence type="predicted"/>
<sequence length="125" mass="14192">MGVVACKSSKQAITVDSTTEAEYIAASNLLRGGLDENYIQELGVESSIAEPVVIFYDNNGAIAQAKEPRSHHHSKHILRCYHLTREMVSRGNCRMDRVSSTEKQRIHLPSRCRKSLIINIWIRWV</sequence>
<reference evidence="1" key="1">
    <citation type="submission" date="2020-06" db="EMBL/GenBank/DDBJ databases">
        <authorList>
            <person name="Li T."/>
            <person name="Hu X."/>
            <person name="Zhang T."/>
            <person name="Song X."/>
            <person name="Zhang H."/>
            <person name="Dai N."/>
            <person name="Sheng W."/>
            <person name="Hou X."/>
            <person name="Wei L."/>
        </authorList>
    </citation>
    <scope>NUCLEOTIDE SEQUENCE</scope>
    <source>
        <strain evidence="1">KEN1</strain>
        <tissue evidence="1">Leaf</tissue>
    </source>
</reference>
<dbReference type="CDD" id="cd09272">
    <property type="entry name" value="RNase_HI_RT_Ty1"/>
    <property type="match status" value="1"/>
</dbReference>
<evidence type="ECO:0000313" key="1">
    <source>
        <dbReference type="EMBL" id="KAL0401891.1"/>
    </source>
</evidence>
<organism evidence="1">
    <name type="scientific">Sesamum latifolium</name>
    <dbReference type="NCBI Taxonomy" id="2727402"/>
    <lineage>
        <taxon>Eukaryota</taxon>
        <taxon>Viridiplantae</taxon>
        <taxon>Streptophyta</taxon>
        <taxon>Embryophyta</taxon>
        <taxon>Tracheophyta</taxon>
        <taxon>Spermatophyta</taxon>
        <taxon>Magnoliopsida</taxon>
        <taxon>eudicotyledons</taxon>
        <taxon>Gunneridae</taxon>
        <taxon>Pentapetalae</taxon>
        <taxon>asterids</taxon>
        <taxon>lamiids</taxon>
        <taxon>Lamiales</taxon>
        <taxon>Pedaliaceae</taxon>
        <taxon>Sesamum</taxon>
    </lineage>
</organism>
<comment type="caution">
    <text evidence="1">The sequence shown here is derived from an EMBL/GenBank/DDBJ whole genome shotgun (WGS) entry which is preliminary data.</text>
</comment>
<protein>
    <submittedName>
        <fullName evidence="1">Uncharacterized protein</fullName>
    </submittedName>
</protein>
<dbReference type="AlphaFoldDB" id="A0AAW2TDU2"/>
<name>A0AAW2TDU2_9LAMI</name>
<dbReference type="EMBL" id="JACGWN010000015">
    <property type="protein sequence ID" value="KAL0401891.1"/>
    <property type="molecule type" value="Genomic_DNA"/>
</dbReference>
<gene>
    <name evidence="1" type="ORF">Slati_4219000</name>
</gene>
<reference evidence="1" key="2">
    <citation type="journal article" date="2024" name="Plant">
        <title>Genomic evolution and insights into agronomic trait innovations of Sesamum species.</title>
        <authorList>
            <person name="Miao H."/>
            <person name="Wang L."/>
            <person name="Qu L."/>
            <person name="Liu H."/>
            <person name="Sun Y."/>
            <person name="Le M."/>
            <person name="Wang Q."/>
            <person name="Wei S."/>
            <person name="Zheng Y."/>
            <person name="Lin W."/>
            <person name="Duan Y."/>
            <person name="Cao H."/>
            <person name="Xiong S."/>
            <person name="Wang X."/>
            <person name="Wei L."/>
            <person name="Li C."/>
            <person name="Ma Q."/>
            <person name="Ju M."/>
            <person name="Zhao R."/>
            <person name="Li G."/>
            <person name="Mu C."/>
            <person name="Tian Q."/>
            <person name="Mei H."/>
            <person name="Zhang T."/>
            <person name="Gao T."/>
            <person name="Zhang H."/>
        </authorList>
    </citation>
    <scope>NUCLEOTIDE SEQUENCE</scope>
    <source>
        <strain evidence="1">KEN1</strain>
    </source>
</reference>